<dbReference type="Pfam" id="PF00561">
    <property type="entry name" value="Abhydrolase_1"/>
    <property type="match status" value="1"/>
</dbReference>
<gene>
    <name evidence="3" type="ORF">I858_007750</name>
</gene>
<evidence type="ECO:0000313" key="3">
    <source>
        <dbReference type="EMBL" id="ANU26889.1"/>
    </source>
</evidence>
<dbReference type="STRING" id="1302659.I858_007750"/>
<dbReference type="AlphaFoldDB" id="A0A1B1S148"/>
<name>A0A1B1S148_9BACL</name>
<dbReference type="InterPro" id="IPR000073">
    <property type="entry name" value="AB_hydrolase_1"/>
</dbReference>
<dbReference type="EMBL" id="CP016540">
    <property type="protein sequence ID" value="ANU26889.1"/>
    <property type="molecule type" value="Genomic_DNA"/>
</dbReference>
<accession>A0A1B1S148</accession>
<keyword evidence="4" id="KW-1185">Reference proteome</keyword>
<evidence type="ECO:0000259" key="2">
    <source>
        <dbReference type="Pfam" id="PF00561"/>
    </source>
</evidence>
<dbReference type="InterPro" id="IPR000639">
    <property type="entry name" value="Epox_hydrolase-like"/>
</dbReference>
<dbReference type="InterPro" id="IPR029058">
    <property type="entry name" value="AB_hydrolase_fold"/>
</dbReference>
<dbReference type="SUPFAM" id="SSF53474">
    <property type="entry name" value="alpha/beta-Hydrolases"/>
    <property type="match status" value="1"/>
</dbReference>
<dbReference type="Gene3D" id="3.40.50.1820">
    <property type="entry name" value="alpha/beta hydrolase"/>
    <property type="match status" value="1"/>
</dbReference>
<sequence length="292" mass="33457">MENVSFQFVETNGIRLHLAAAGPEDGPLVILLHGFPEFWFGWKNQLQFLSEKGYRVVAPDQRGYNLSDKPIGIDNYMMDSLRDDVIGIIEHFQKKSAIIIGHDWGGAVAWHLAATRPEYVEKLIVLNIPHPQAMLKVLKKNPLQWMKSAYIAFFQLPHLPEKALSMGGFKAMQKGLEQSSKPNTFSENEIKQYKVAWSQSDALTAMLNWYRAIRRGSSKQVPSTKISVPVRMIWGLSDQFLSPMLAKESMAFCEEVNLVFVEEATHWIQHEQPDIVHHLIDQFINEQKRKTL</sequence>
<dbReference type="PANTHER" id="PTHR43329">
    <property type="entry name" value="EPOXIDE HYDROLASE"/>
    <property type="match status" value="1"/>
</dbReference>
<dbReference type="KEGG" id="pll:I858_007750"/>
<feature type="domain" description="AB hydrolase-1" evidence="2">
    <location>
        <begin position="27"/>
        <end position="272"/>
    </location>
</feature>
<dbReference type="PRINTS" id="PR00412">
    <property type="entry name" value="EPOXHYDRLASE"/>
</dbReference>
<dbReference type="OrthoDB" id="9773293at2"/>
<evidence type="ECO:0000256" key="1">
    <source>
        <dbReference type="ARBA" id="ARBA00022801"/>
    </source>
</evidence>
<organism evidence="3 4">
    <name type="scientific">Planococcus versutus</name>
    <dbReference type="NCBI Taxonomy" id="1302659"/>
    <lineage>
        <taxon>Bacteria</taxon>
        <taxon>Bacillati</taxon>
        <taxon>Bacillota</taxon>
        <taxon>Bacilli</taxon>
        <taxon>Bacillales</taxon>
        <taxon>Caryophanaceae</taxon>
        <taxon>Planococcus</taxon>
    </lineage>
</organism>
<dbReference type="GO" id="GO:0016787">
    <property type="term" value="F:hydrolase activity"/>
    <property type="evidence" value="ECO:0007669"/>
    <property type="project" value="UniProtKB-KW"/>
</dbReference>
<keyword evidence="1 3" id="KW-0378">Hydrolase</keyword>
<dbReference type="PRINTS" id="PR00111">
    <property type="entry name" value="ABHYDROLASE"/>
</dbReference>
<evidence type="ECO:0000313" key="4">
    <source>
        <dbReference type="Proteomes" id="UP000053354"/>
    </source>
</evidence>
<proteinExistence type="predicted"/>
<dbReference type="Proteomes" id="UP000053354">
    <property type="component" value="Chromosome"/>
</dbReference>
<reference evidence="3" key="1">
    <citation type="submission" date="2016-10" db="EMBL/GenBank/DDBJ databases">
        <authorList>
            <person name="See-Too W.S."/>
        </authorList>
    </citation>
    <scope>NUCLEOTIDE SEQUENCE</scope>
    <source>
        <strain evidence="3">L10.15</strain>
    </source>
</reference>
<dbReference type="RefSeq" id="WP_049695134.1">
    <property type="nucleotide sequence ID" value="NZ_CP016540.2"/>
</dbReference>
<protein>
    <submittedName>
        <fullName evidence="3">Alpha/beta hydrolase</fullName>
    </submittedName>
</protein>